<keyword evidence="2" id="KW-0732">Signal</keyword>
<dbReference type="AlphaFoldDB" id="A0AAN8RU82"/>
<keyword evidence="4" id="KW-1185">Reference proteome</keyword>
<reference evidence="3 4" key="1">
    <citation type="submission" date="2019-10" db="EMBL/GenBank/DDBJ databases">
        <authorList>
            <person name="Palmer J.M."/>
        </authorList>
    </citation>
    <scope>NUCLEOTIDE SEQUENCE [LARGE SCALE GENOMIC DNA]</scope>
    <source>
        <strain evidence="3 4">TWF506</strain>
    </source>
</reference>
<evidence type="ECO:0000256" key="1">
    <source>
        <dbReference type="SAM" id="MobiDB-lite"/>
    </source>
</evidence>
<feature type="region of interest" description="Disordered" evidence="1">
    <location>
        <begin position="294"/>
        <end position="363"/>
    </location>
</feature>
<feature type="compositionally biased region" description="Basic and acidic residues" evidence="1">
    <location>
        <begin position="332"/>
        <end position="342"/>
    </location>
</feature>
<gene>
    <name evidence="3" type="ORF">TWF506_008660</name>
</gene>
<feature type="compositionally biased region" description="Gly residues" evidence="1">
    <location>
        <begin position="294"/>
        <end position="325"/>
    </location>
</feature>
<dbReference type="EMBL" id="JAVHJM010000005">
    <property type="protein sequence ID" value="KAK6514262.1"/>
    <property type="molecule type" value="Genomic_DNA"/>
</dbReference>
<evidence type="ECO:0000256" key="2">
    <source>
        <dbReference type="SAM" id="SignalP"/>
    </source>
</evidence>
<dbReference type="Proteomes" id="UP001307849">
    <property type="component" value="Unassembled WGS sequence"/>
</dbReference>
<accession>A0AAN8RU82</accession>
<proteinExistence type="predicted"/>
<feature type="signal peptide" evidence="2">
    <location>
        <begin position="1"/>
        <end position="30"/>
    </location>
</feature>
<evidence type="ECO:0000313" key="3">
    <source>
        <dbReference type="EMBL" id="KAK6514262.1"/>
    </source>
</evidence>
<protein>
    <submittedName>
        <fullName evidence="3">Uncharacterized protein</fullName>
    </submittedName>
</protein>
<comment type="caution">
    <text evidence="3">The sequence shown here is derived from an EMBL/GenBank/DDBJ whole genome shotgun (WGS) entry which is preliminary data.</text>
</comment>
<name>A0AAN8RU82_9PEZI</name>
<feature type="region of interest" description="Disordered" evidence="1">
    <location>
        <begin position="231"/>
        <end position="265"/>
    </location>
</feature>
<feature type="chain" id="PRO_5042893799" evidence="2">
    <location>
        <begin position="31"/>
        <end position="363"/>
    </location>
</feature>
<evidence type="ECO:0000313" key="4">
    <source>
        <dbReference type="Proteomes" id="UP001307849"/>
    </source>
</evidence>
<organism evidence="3 4">
    <name type="scientific">Arthrobotrys conoides</name>
    <dbReference type="NCBI Taxonomy" id="74498"/>
    <lineage>
        <taxon>Eukaryota</taxon>
        <taxon>Fungi</taxon>
        <taxon>Dikarya</taxon>
        <taxon>Ascomycota</taxon>
        <taxon>Pezizomycotina</taxon>
        <taxon>Orbiliomycetes</taxon>
        <taxon>Orbiliales</taxon>
        <taxon>Orbiliaceae</taxon>
        <taxon>Arthrobotrys</taxon>
    </lineage>
</organism>
<sequence>MVQVQRLPPPWSVTLMYIFLNLFITPLSQSSPISEPTKETPDNPNLNPHTTRVDIPPSFFYTNSRMIITCQKVADITSGRWVQKPSANLYPISKIDWSNLTPAQIAMRTNDIRMGQSKCKKGCKCSDEGEIEEELIVVFNPKLSSSKPVCSNHDLIPEKCASLWGCICTAMLDQPAASIPGASREDYQRALDRIPHTIQGFNMGYQWHGAPGGGHMGFTPLDFGVDVDIEDMEDNNDDADSNDNNDGPPLFGPEDEYHWDGTGELPPAEYEDVFGPVGLDFLKDFWKYRYGGGGGGSSSGGSSSGGSSFGGSGSSGSGSGYGYGSGSDDDGFNVKRDVDNAKRIGLAPKGSDGGDIPDTNEGQ</sequence>
<feature type="compositionally biased region" description="Acidic residues" evidence="1">
    <location>
        <begin position="231"/>
        <end position="243"/>
    </location>
</feature>